<reference evidence="3" key="1">
    <citation type="submission" date="2020-10" db="EMBL/GenBank/DDBJ databases">
        <authorList>
            <person name="Kusch S."/>
        </authorList>
    </citation>
    <scope>NUCLEOTIDE SEQUENCE</scope>
    <source>
        <strain evidence="3">SwB9</strain>
    </source>
</reference>
<dbReference type="EMBL" id="CAJHIA010000030">
    <property type="protein sequence ID" value="CAD6447685.1"/>
    <property type="molecule type" value="Genomic_DNA"/>
</dbReference>
<proteinExistence type="predicted"/>
<keyword evidence="4" id="KW-1185">Reference proteome</keyword>
<evidence type="ECO:0000256" key="2">
    <source>
        <dbReference type="SAM" id="Phobius"/>
    </source>
</evidence>
<accession>A0A8H2ZSQ1</accession>
<organism evidence="3 4">
    <name type="scientific">Sclerotinia trifoliorum</name>
    <dbReference type="NCBI Taxonomy" id="28548"/>
    <lineage>
        <taxon>Eukaryota</taxon>
        <taxon>Fungi</taxon>
        <taxon>Dikarya</taxon>
        <taxon>Ascomycota</taxon>
        <taxon>Pezizomycotina</taxon>
        <taxon>Leotiomycetes</taxon>
        <taxon>Helotiales</taxon>
        <taxon>Sclerotiniaceae</taxon>
        <taxon>Sclerotinia</taxon>
    </lineage>
</organism>
<dbReference type="OrthoDB" id="3557286at2759"/>
<keyword evidence="2" id="KW-0472">Membrane</keyword>
<comment type="caution">
    <text evidence="3">The sequence shown here is derived from an EMBL/GenBank/DDBJ whole genome shotgun (WGS) entry which is preliminary data.</text>
</comment>
<gene>
    <name evidence="3" type="ORF">SCLTRI_LOCUS7477</name>
</gene>
<feature type="compositionally biased region" description="Polar residues" evidence="1">
    <location>
        <begin position="295"/>
        <end position="316"/>
    </location>
</feature>
<feature type="region of interest" description="Disordered" evidence="1">
    <location>
        <begin position="440"/>
        <end position="486"/>
    </location>
</feature>
<feature type="compositionally biased region" description="Polar residues" evidence="1">
    <location>
        <begin position="440"/>
        <end position="466"/>
    </location>
</feature>
<dbReference type="AlphaFoldDB" id="A0A8H2ZSQ1"/>
<feature type="compositionally biased region" description="Low complexity" evidence="1">
    <location>
        <begin position="473"/>
        <end position="486"/>
    </location>
</feature>
<protein>
    <submittedName>
        <fullName evidence="3">Caca0db9-e1ac-496e-92ec-a5559c829b5d</fullName>
    </submittedName>
</protein>
<feature type="compositionally biased region" description="Polar residues" evidence="1">
    <location>
        <begin position="246"/>
        <end position="264"/>
    </location>
</feature>
<evidence type="ECO:0000256" key="1">
    <source>
        <dbReference type="SAM" id="MobiDB-lite"/>
    </source>
</evidence>
<evidence type="ECO:0000313" key="3">
    <source>
        <dbReference type="EMBL" id="CAD6447685.1"/>
    </source>
</evidence>
<dbReference type="Proteomes" id="UP000624404">
    <property type="component" value="Unassembled WGS sequence"/>
</dbReference>
<feature type="compositionally biased region" description="Low complexity" evidence="1">
    <location>
        <begin position="269"/>
        <end position="291"/>
    </location>
</feature>
<keyword evidence="2" id="KW-1133">Transmembrane helix</keyword>
<feature type="compositionally biased region" description="Gly residues" evidence="1">
    <location>
        <begin position="317"/>
        <end position="423"/>
    </location>
</feature>
<sequence>MPSRRFGRPAMVVATLIAFSVLTLVFIGEGLKAFVHRDGVSLGKRDITFGLNWQTTIFTPSTGRSEISALNYCSPDPLNTPIPLIINDIQSENVAAEKGSTTVSAILAQGTNTVSFAVQGRSDMVSVILANINSLVTHPTGVSNTARDATGLLAIAMAKSKPSIPSMAISSTATPTDLHSLAAFELLRKAVAYNSHHDPHGESCDCSACVSSIPITIAPPLPTHELMARAFLARAETVTVTVSACPDSASTPSNSTGSGPQSPASAPESPNSTSSGPQSPSSASNSTSSGPKNPASENPNATSPSRPNPPFSNGTETGSGGAPAGSGSAGSSSGGSGAGGSNAGGSNAGGSNAGGSGSGGSGSGGSGSGGSGSGGSGSGGSGSGGSNAGGSGSGGSGSGGSNAGGSGSGGSGSGGSNSGGSGAGSAASASGAVASAASLFSGNSTQPTGNAQPSNNANKPSSTSKSKPAENTPPVSSSSISPPIASQASAASSGIDKSIFTLITPALSNVFYIFSTIAPVAGMVIMGQIWLL</sequence>
<feature type="region of interest" description="Disordered" evidence="1">
    <location>
        <begin position="246"/>
        <end position="427"/>
    </location>
</feature>
<name>A0A8H2ZSQ1_9HELO</name>
<keyword evidence="2" id="KW-0812">Transmembrane</keyword>
<evidence type="ECO:0000313" key="4">
    <source>
        <dbReference type="Proteomes" id="UP000624404"/>
    </source>
</evidence>
<feature type="transmembrane region" description="Helical" evidence="2">
    <location>
        <begin position="510"/>
        <end position="531"/>
    </location>
</feature>